<keyword evidence="5" id="KW-1185">Reference proteome</keyword>
<feature type="domain" description="Methyltransferase type 11" evidence="2">
    <location>
        <begin position="275"/>
        <end position="361"/>
    </location>
</feature>
<dbReference type="Proteomes" id="UP000226431">
    <property type="component" value="Unassembled WGS sequence"/>
</dbReference>
<dbReference type="PANTHER" id="PTHR43591">
    <property type="entry name" value="METHYLTRANSFERASE"/>
    <property type="match status" value="1"/>
</dbReference>
<evidence type="ECO:0008006" key="6">
    <source>
        <dbReference type="Google" id="ProtNLM"/>
    </source>
</evidence>
<protein>
    <recommendedName>
        <fullName evidence="6">Methyltransferase type 11 domain-containing protein</fullName>
    </recommendedName>
</protein>
<dbReference type="CDD" id="cd02440">
    <property type="entry name" value="AdoMet_MTases"/>
    <property type="match status" value="2"/>
</dbReference>
<dbReference type="GO" id="GO:0008757">
    <property type="term" value="F:S-adenosylmethionine-dependent methyltransferase activity"/>
    <property type="evidence" value="ECO:0007669"/>
    <property type="project" value="InterPro"/>
</dbReference>
<dbReference type="InterPro" id="IPR041698">
    <property type="entry name" value="Methyltransf_25"/>
</dbReference>
<feature type="domain" description="Methyltransferase" evidence="3">
    <location>
        <begin position="45"/>
        <end position="134"/>
    </location>
</feature>
<evidence type="ECO:0000259" key="3">
    <source>
        <dbReference type="Pfam" id="PF13649"/>
    </source>
</evidence>
<reference evidence="4 5" key="1">
    <citation type="submission" date="2017-06" db="EMBL/GenBank/DDBJ databases">
        <title>Ant-infecting Ophiocordyceps genomes reveal a high diversity of potential behavioral manipulation genes and a possible major role for enterotoxins.</title>
        <authorList>
            <person name="De Bekker C."/>
            <person name="Evans H.C."/>
            <person name="Brachmann A."/>
            <person name="Hughes D.P."/>
        </authorList>
    </citation>
    <scope>NUCLEOTIDE SEQUENCE [LARGE SCALE GENOMIC DNA]</scope>
    <source>
        <strain evidence="4 5">Map16</strain>
    </source>
</reference>
<comment type="caution">
    <text evidence="4">The sequence shown here is derived from an EMBL/GenBank/DDBJ whole genome shotgun (WGS) entry which is preliminary data.</text>
</comment>
<dbReference type="InterPro" id="IPR029063">
    <property type="entry name" value="SAM-dependent_MTases_sf"/>
</dbReference>
<name>A0A2C5Z4Y7_9HYPO</name>
<dbReference type="Pfam" id="PF08241">
    <property type="entry name" value="Methyltransf_11"/>
    <property type="match status" value="1"/>
</dbReference>
<dbReference type="Pfam" id="PF13649">
    <property type="entry name" value="Methyltransf_25"/>
    <property type="match status" value="1"/>
</dbReference>
<dbReference type="AlphaFoldDB" id="A0A2C5Z4Y7"/>
<dbReference type="InterPro" id="IPR013216">
    <property type="entry name" value="Methyltransf_11"/>
</dbReference>
<dbReference type="PANTHER" id="PTHR43591:SF110">
    <property type="entry name" value="RHODANESE DOMAIN-CONTAINING PROTEIN"/>
    <property type="match status" value="1"/>
</dbReference>
<proteinExistence type="inferred from homology"/>
<dbReference type="OrthoDB" id="540004at2759"/>
<evidence type="ECO:0000259" key="2">
    <source>
        <dbReference type="Pfam" id="PF08241"/>
    </source>
</evidence>
<evidence type="ECO:0000256" key="1">
    <source>
        <dbReference type="ARBA" id="ARBA00038158"/>
    </source>
</evidence>
<evidence type="ECO:0000313" key="4">
    <source>
        <dbReference type="EMBL" id="PHH74762.1"/>
    </source>
</evidence>
<dbReference type="EMBL" id="NJES01000254">
    <property type="protein sequence ID" value="PHH74762.1"/>
    <property type="molecule type" value="Genomic_DNA"/>
</dbReference>
<comment type="similarity">
    <text evidence="1">Belongs to the methyltransferase superfamily. LaeA methyltransferase family.</text>
</comment>
<sequence>MCNNLDAEQLFDELSRSYEDAYADNPGLNKVLARLGKDVGAEAAVLDVGCGTGNPVSSFFADRGCHVTGIDVSQAMVDICSGRVKGTFVKADMTTFEPGRQFDVVCAILSMFQMPHASISSMVFRLASWLRPGGLLCLGTVTAEHVHLGANGALYGSAGDYLEGVPTPFMGKIVECTYLAEPAWLRLLQQAGLVLKTADHYTLSPQHPKAIEEPQAYFIAQRQSLDPLLGPYPLPSRRRPRFELSQAAWQPFAERLTRHEFDAVLEAVKENKKVLDVGSGHGELPIEVAKRVGQAFAIEPNGDRNGLITKGDKDSRVYIAGGTAEALPYPDDNFDAVVAMWILHYVDDLDKSLSEMARVVDRQAPEARIVLVQGAPDNEVVNLINIACAPIAALDSDEPTVDHQGFLLSRACEIFRAHGFGNITIEPVKAFCGFPEQDLSVRCCKAAEVLANFWYYSHPRIEEMKKAFIPVLERHFKYKPHEVGDQAVVLVARPTA</sequence>
<accession>A0A2C5Z4Y7</accession>
<evidence type="ECO:0000313" key="5">
    <source>
        <dbReference type="Proteomes" id="UP000226431"/>
    </source>
</evidence>
<organism evidence="4 5">
    <name type="scientific">Ophiocordyceps camponoti-rufipedis</name>
    <dbReference type="NCBI Taxonomy" id="2004952"/>
    <lineage>
        <taxon>Eukaryota</taxon>
        <taxon>Fungi</taxon>
        <taxon>Dikarya</taxon>
        <taxon>Ascomycota</taxon>
        <taxon>Pezizomycotina</taxon>
        <taxon>Sordariomycetes</taxon>
        <taxon>Hypocreomycetidae</taxon>
        <taxon>Hypocreales</taxon>
        <taxon>Ophiocordycipitaceae</taxon>
        <taxon>Ophiocordyceps</taxon>
    </lineage>
</organism>
<dbReference type="SUPFAM" id="SSF53335">
    <property type="entry name" value="S-adenosyl-L-methionine-dependent methyltransferases"/>
    <property type="match status" value="2"/>
</dbReference>
<dbReference type="Gene3D" id="3.40.50.150">
    <property type="entry name" value="Vaccinia Virus protein VP39"/>
    <property type="match status" value="2"/>
</dbReference>
<gene>
    <name evidence="4" type="ORF">CDD80_2860</name>
</gene>